<sequence>MKIWYPRLILFFFLASTHLVLAQATGSLTGKLQDSKGAAVGFANVAVLRTSDSVAVTGAITDAAGNFAIKTPIAGKYLLRVSLIGYANTNTPPFEVTDENFSKNFGTLTLKENTKQLAEVKVQALRPTITQEADKMVVSVEGTALAAGSTAYDVLAKSPGVFIDQDGNIQLNGKSGIRIMLDGKLTYLSGKELQTMLQGMSAENLKDLEIISNPSAKYDAEGTAGIININLKKNDLTGINGSVYGGLQYNGLQGFSGGGNINYKKGNWSSFANLDVARRTQLRIATFTRLFKNGERSTNFDQDAREEGIRDIPTLRLGTDYDINKKHSLGVMANLMLFRADNDFRTDTYLRNGNAQQDSLTQATNLINGSFYNTTFNAHYIGKLDTAGTTLTADLDYVALHDKREAEFINYTKKITDPGLGRLDLLTSENRPMFNIYSAKVDFTKPLNKNTKFELGAKASHVTSDSNLKFFNYPDEVKTPDVRKSNHFIYKENIFAGYANFSTNFGERFKIQAGLRAEKTDAKGYSVTTDSTNARNYLNLFPSLFITQKVNKDYQVTYNYSRRINRPRYESLNPFVFYLDKYTYASGNPYLRPQYTNSFQVVQMFKNTYNLTLGYAITNDFMAEIPEQFVETRITVFQQRNVDEFKDLSATLVAPIKVSAKWDISNNLTLSHQDYTIMMNEKAMRNEQLFFYAQSTSNIQLPQKFRLELNGVYQGASAYGLYKIGANWGVDAGIKKTFLTDKLEASLNVTDIFRTRRIIGKANYNGNINEFNQYFGQQSVRFNLRYRFNKGSQFEAKKRNTNLEELNRAGGN</sequence>
<keyword evidence="6" id="KW-0675">Receptor</keyword>
<evidence type="ECO:0000256" key="4">
    <source>
        <dbReference type="SAM" id="SignalP"/>
    </source>
</evidence>
<dbReference type="RefSeq" id="WP_146894637.1">
    <property type="nucleotide sequence ID" value="NZ_BJYS01000001.1"/>
</dbReference>
<dbReference type="InterPro" id="IPR037066">
    <property type="entry name" value="Plug_dom_sf"/>
</dbReference>
<feature type="signal peptide" evidence="4">
    <location>
        <begin position="1"/>
        <end position="22"/>
    </location>
</feature>
<evidence type="ECO:0000313" key="6">
    <source>
        <dbReference type="EMBL" id="GEO02607.1"/>
    </source>
</evidence>
<dbReference type="Gene3D" id="2.60.40.1120">
    <property type="entry name" value="Carboxypeptidase-like, regulatory domain"/>
    <property type="match status" value="1"/>
</dbReference>
<evidence type="ECO:0000256" key="1">
    <source>
        <dbReference type="ARBA" id="ARBA00004442"/>
    </source>
</evidence>
<keyword evidence="7" id="KW-1185">Reference proteome</keyword>
<dbReference type="InterPro" id="IPR008969">
    <property type="entry name" value="CarboxyPept-like_regulatory"/>
</dbReference>
<proteinExistence type="predicted"/>
<gene>
    <name evidence="6" type="ORF">AAE02nite_02710</name>
</gene>
<dbReference type="OrthoDB" id="905812at2"/>
<dbReference type="SUPFAM" id="SSF49464">
    <property type="entry name" value="Carboxypeptidase regulatory domain-like"/>
    <property type="match status" value="1"/>
</dbReference>
<organism evidence="6 7">
    <name type="scientific">Adhaeribacter aerolatus</name>
    <dbReference type="NCBI Taxonomy" id="670289"/>
    <lineage>
        <taxon>Bacteria</taxon>
        <taxon>Pseudomonadati</taxon>
        <taxon>Bacteroidota</taxon>
        <taxon>Cytophagia</taxon>
        <taxon>Cytophagales</taxon>
        <taxon>Hymenobacteraceae</taxon>
        <taxon>Adhaeribacter</taxon>
    </lineage>
</organism>
<dbReference type="InterPro" id="IPR036942">
    <property type="entry name" value="Beta-barrel_TonB_sf"/>
</dbReference>
<dbReference type="EMBL" id="BJYS01000001">
    <property type="protein sequence ID" value="GEO02607.1"/>
    <property type="molecule type" value="Genomic_DNA"/>
</dbReference>
<evidence type="ECO:0000256" key="2">
    <source>
        <dbReference type="ARBA" id="ARBA00023136"/>
    </source>
</evidence>
<dbReference type="GO" id="GO:0009279">
    <property type="term" value="C:cell outer membrane"/>
    <property type="evidence" value="ECO:0007669"/>
    <property type="project" value="UniProtKB-SubCell"/>
</dbReference>
<evidence type="ECO:0000313" key="7">
    <source>
        <dbReference type="Proteomes" id="UP000321532"/>
    </source>
</evidence>
<dbReference type="Gene3D" id="2.170.130.10">
    <property type="entry name" value="TonB-dependent receptor, plug domain"/>
    <property type="match status" value="1"/>
</dbReference>
<accession>A0A512ASQ9</accession>
<dbReference type="Pfam" id="PF14905">
    <property type="entry name" value="OMP_b-brl_3"/>
    <property type="match status" value="1"/>
</dbReference>
<protein>
    <submittedName>
        <fullName evidence="6">TonB-dependent receptor</fullName>
    </submittedName>
</protein>
<dbReference type="Gene3D" id="2.40.170.20">
    <property type="entry name" value="TonB-dependent receptor, beta-barrel domain"/>
    <property type="match status" value="1"/>
</dbReference>
<comment type="subcellular location">
    <subcellularLocation>
        <location evidence="1">Cell outer membrane</location>
    </subcellularLocation>
</comment>
<name>A0A512ASQ9_9BACT</name>
<feature type="domain" description="Outer membrane protein beta-barrel" evidence="5">
    <location>
        <begin position="383"/>
        <end position="786"/>
    </location>
</feature>
<keyword evidence="4" id="KW-0732">Signal</keyword>
<dbReference type="Proteomes" id="UP000321532">
    <property type="component" value="Unassembled WGS sequence"/>
</dbReference>
<dbReference type="AlphaFoldDB" id="A0A512ASQ9"/>
<keyword evidence="2" id="KW-0472">Membrane</keyword>
<evidence type="ECO:0000256" key="3">
    <source>
        <dbReference type="ARBA" id="ARBA00023237"/>
    </source>
</evidence>
<dbReference type="Pfam" id="PF13620">
    <property type="entry name" value="CarboxypepD_reg"/>
    <property type="match status" value="1"/>
</dbReference>
<evidence type="ECO:0000259" key="5">
    <source>
        <dbReference type="Pfam" id="PF14905"/>
    </source>
</evidence>
<keyword evidence="3" id="KW-0998">Cell outer membrane</keyword>
<dbReference type="SUPFAM" id="SSF56935">
    <property type="entry name" value="Porins"/>
    <property type="match status" value="1"/>
</dbReference>
<feature type="chain" id="PRO_5022152526" evidence="4">
    <location>
        <begin position="23"/>
        <end position="812"/>
    </location>
</feature>
<dbReference type="PANTHER" id="PTHR40980:SF4">
    <property type="entry name" value="TONB-DEPENDENT RECEPTOR-LIKE BETA-BARREL DOMAIN-CONTAINING PROTEIN"/>
    <property type="match status" value="1"/>
</dbReference>
<comment type="caution">
    <text evidence="6">The sequence shown here is derived from an EMBL/GenBank/DDBJ whole genome shotgun (WGS) entry which is preliminary data.</text>
</comment>
<dbReference type="PANTHER" id="PTHR40980">
    <property type="entry name" value="PLUG DOMAIN-CONTAINING PROTEIN"/>
    <property type="match status" value="1"/>
</dbReference>
<dbReference type="InterPro" id="IPR041700">
    <property type="entry name" value="OMP_b-brl_3"/>
</dbReference>
<reference evidence="6 7" key="1">
    <citation type="submission" date="2019-07" db="EMBL/GenBank/DDBJ databases">
        <title>Whole genome shotgun sequence of Adhaeribacter aerolatus NBRC 106133.</title>
        <authorList>
            <person name="Hosoyama A."/>
            <person name="Uohara A."/>
            <person name="Ohji S."/>
            <person name="Ichikawa N."/>
        </authorList>
    </citation>
    <scope>NUCLEOTIDE SEQUENCE [LARGE SCALE GENOMIC DNA]</scope>
    <source>
        <strain evidence="6 7">NBRC 106133</strain>
    </source>
</reference>